<accession>A0AAW0IAK6</accession>
<reference evidence="6 7" key="1">
    <citation type="journal article" date="2023" name="bioRxiv">
        <title>Conserved and derived expression patterns and positive selection on dental genes reveal complex evolutionary context of ever-growing rodent molars.</title>
        <authorList>
            <person name="Calamari Z.T."/>
            <person name="Song A."/>
            <person name="Cohen E."/>
            <person name="Akter M."/>
            <person name="Roy R.D."/>
            <person name="Hallikas O."/>
            <person name="Christensen M.M."/>
            <person name="Li P."/>
            <person name="Marangoni P."/>
            <person name="Jernvall J."/>
            <person name="Klein O.D."/>
        </authorList>
    </citation>
    <scope>NUCLEOTIDE SEQUENCE [LARGE SCALE GENOMIC DNA]</scope>
    <source>
        <strain evidence="6">V071</strain>
    </source>
</reference>
<keyword evidence="7" id="KW-1185">Reference proteome</keyword>
<keyword evidence="5" id="KW-0812">Transmembrane</keyword>
<protein>
    <recommendedName>
        <fullName evidence="8">Olfactory receptor</fullName>
    </recommendedName>
</protein>
<dbReference type="PANTHER" id="PTHR48018">
    <property type="entry name" value="OLFACTORY RECEPTOR"/>
    <property type="match status" value="1"/>
</dbReference>
<dbReference type="SUPFAM" id="SSF81321">
    <property type="entry name" value="Family A G protein-coupled receptor-like"/>
    <property type="match status" value="1"/>
</dbReference>
<dbReference type="EMBL" id="JBBHLL010000176">
    <property type="protein sequence ID" value="KAK7811362.1"/>
    <property type="molecule type" value="Genomic_DNA"/>
</dbReference>
<dbReference type="Proteomes" id="UP001488838">
    <property type="component" value="Unassembled WGS sequence"/>
</dbReference>
<feature type="transmembrane region" description="Helical" evidence="5">
    <location>
        <begin position="32"/>
        <end position="58"/>
    </location>
</feature>
<organism evidence="6 7">
    <name type="scientific">Myodes glareolus</name>
    <name type="common">Bank vole</name>
    <name type="synonym">Clethrionomys glareolus</name>
    <dbReference type="NCBI Taxonomy" id="447135"/>
    <lineage>
        <taxon>Eukaryota</taxon>
        <taxon>Metazoa</taxon>
        <taxon>Chordata</taxon>
        <taxon>Craniata</taxon>
        <taxon>Vertebrata</taxon>
        <taxon>Euteleostomi</taxon>
        <taxon>Mammalia</taxon>
        <taxon>Eutheria</taxon>
        <taxon>Euarchontoglires</taxon>
        <taxon>Glires</taxon>
        <taxon>Rodentia</taxon>
        <taxon>Myomorpha</taxon>
        <taxon>Muroidea</taxon>
        <taxon>Cricetidae</taxon>
        <taxon>Arvicolinae</taxon>
        <taxon>Myodes</taxon>
    </lineage>
</organism>
<evidence type="ECO:0000256" key="3">
    <source>
        <dbReference type="ARBA" id="ARBA00022606"/>
    </source>
</evidence>
<evidence type="ECO:0000256" key="2">
    <source>
        <dbReference type="ARBA" id="ARBA00022475"/>
    </source>
</evidence>
<keyword evidence="5" id="KW-1133">Transmembrane helix</keyword>
<evidence type="ECO:0008006" key="8">
    <source>
        <dbReference type="Google" id="ProtNLM"/>
    </source>
</evidence>
<keyword evidence="3" id="KW-0716">Sensory transduction</keyword>
<dbReference type="GO" id="GO:0007608">
    <property type="term" value="P:sensory perception of smell"/>
    <property type="evidence" value="ECO:0007669"/>
    <property type="project" value="UniProtKB-KW"/>
</dbReference>
<evidence type="ECO:0000256" key="5">
    <source>
        <dbReference type="SAM" id="Phobius"/>
    </source>
</evidence>
<gene>
    <name evidence="6" type="ORF">U0070_002295</name>
</gene>
<evidence type="ECO:0000256" key="1">
    <source>
        <dbReference type="ARBA" id="ARBA00004651"/>
    </source>
</evidence>
<feature type="non-terminal residue" evidence="6">
    <location>
        <position position="236"/>
    </location>
</feature>
<sequence length="236" mass="26479">SFLKRMEEVNQATVAEVILAWIREKSELQLPLFLTFLGVYIFKIKGNLGMIILIPFSAHLHTPVHNLLSSLSFIDCGQSTVNTPNILVNVMIEKNVFLYPEFIVQFYFLCSSAVKGCHNVAVMTYDCSLSYSNTFNSEVLAPSFCVFSIVLPVMTILHSYIFLILSLFHIQSTGTDPRPSVHELPHFVCCCLICFYTFLSAPGAKEIVICVLNHCCACVESHGMQIKKYSCQSCPK</sequence>
<dbReference type="AlphaFoldDB" id="A0AAW0IAK6"/>
<evidence type="ECO:0000313" key="7">
    <source>
        <dbReference type="Proteomes" id="UP001488838"/>
    </source>
</evidence>
<evidence type="ECO:0000313" key="6">
    <source>
        <dbReference type="EMBL" id="KAK7811362.1"/>
    </source>
</evidence>
<dbReference type="Gene3D" id="1.20.1070.10">
    <property type="entry name" value="Rhodopsin 7-helix transmembrane proteins"/>
    <property type="match status" value="1"/>
</dbReference>
<evidence type="ECO:0000256" key="4">
    <source>
        <dbReference type="ARBA" id="ARBA00022725"/>
    </source>
</evidence>
<comment type="subcellular location">
    <subcellularLocation>
        <location evidence="1">Cell membrane</location>
        <topology evidence="1">Multi-pass membrane protein</topology>
    </subcellularLocation>
</comment>
<name>A0AAW0IAK6_MYOGA</name>
<proteinExistence type="predicted"/>
<keyword evidence="4" id="KW-0552">Olfaction</keyword>
<dbReference type="GO" id="GO:0005886">
    <property type="term" value="C:plasma membrane"/>
    <property type="evidence" value="ECO:0007669"/>
    <property type="project" value="UniProtKB-SubCell"/>
</dbReference>
<feature type="transmembrane region" description="Helical" evidence="5">
    <location>
        <begin position="139"/>
        <end position="168"/>
    </location>
</feature>
<comment type="caution">
    <text evidence="6">The sequence shown here is derived from an EMBL/GenBank/DDBJ whole genome shotgun (WGS) entry which is preliminary data.</text>
</comment>
<feature type="non-terminal residue" evidence="6">
    <location>
        <position position="1"/>
    </location>
</feature>
<keyword evidence="2" id="KW-1003">Cell membrane</keyword>
<keyword evidence="5" id="KW-0472">Membrane</keyword>